<organism evidence="3 4">
    <name type="scientific">Aureobasidium melanogenum (strain CBS 110374)</name>
    <name type="common">Aureobasidium pullulans var. melanogenum</name>
    <dbReference type="NCBI Taxonomy" id="1043003"/>
    <lineage>
        <taxon>Eukaryota</taxon>
        <taxon>Fungi</taxon>
        <taxon>Dikarya</taxon>
        <taxon>Ascomycota</taxon>
        <taxon>Pezizomycotina</taxon>
        <taxon>Dothideomycetes</taxon>
        <taxon>Dothideomycetidae</taxon>
        <taxon>Dothideales</taxon>
        <taxon>Saccotheciaceae</taxon>
        <taxon>Aureobasidium</taxon>
    </lineage>
</organism>
<dbReference type="EMBL" id="KL584840">
    <property type="protein sequence ID" value="KEQ60946.1"/>
    <property type="molecule type" value="Genomic_DNA"/>
</dbReference>
<protein>
    <recommendedName>
        <fullName evidence="5">Mid2 domain-containing protein</fullName>
    </recommendedName>
</protein>
<evidence type="ECO:0008006" key="5">
    <source>
        <dbReference type="Google" id="ProtNLM"/>
    </source>
</evidence>
<sequence length="294" mass="31605">MLLMNRLRLLAVASLLLRAISAQTCYYPDGLTISNDVPCNSNAEVSSCCPTGSFCMDNGLCFGGGVVSRSSCTDQAWTSPQCAHYCTEGIIGPLSRYRPFLTDLLVNESSAVGLTACDANSRTFACGLNNTGCQNTHSTFTMAEGNALVLRPAQIQALTSNDSASSDNGHQYGVGSMVGLALGIGLPLAFALLMALLVLRKERQRYALQNIFEGPLEPMTPSGKYRRRSFSTLSKSGTMTTIASTSTYAPQQPKASLQKFGYHKGYYANDGDLSIPVFELPSNPLERHERVEAP</sequence>
<dbReference type="AlphaFoldDB" id="A0A074WEM0"/>
<keyword evidence="1" id="KW-0812">Transmembrane</keyword>
<name>A0A074WEM0_AURM1</name>
<accession>A0A074WEM0</accession>
<dbReference type="HOGENOM" id="CLU_946590_0_0_1"/>
<reference evidence="3 4" key="1">
    <citation type="journal article" date="2014" name="BMC Genomics">
        <title>Genome sequencing of four Aureobasidium pullulans varieties: biotechnological potential, stress tolerance, and description of new species.</title>
        <authorList>
            <person name="Gostin Ar C."/>
            <person name="Ohm R.A."/>
            <person name="Kogej T."/>
            <person name="Sonjak S."/>
            <person name="Turk M."/>
            <person name="Zajc J."/>
            <person name="Zalar P."/>
            <person name="Grube M."/>
            <person name="Sun H."/>
            <person name="Han J."/>
            <person name="Sharma A."/>
            <person name="Chiniquy J."/>
            <person name="Ngan C.Y."/>
            <person name="Lipzen A."/>
            <person name="Barry K."/>
            <person name="Grigoriev I.V."/>
            <person name="Gunde-Cimerman N."/>
        </authorList>
    </citation>
    <scope>NUCLEOTIDE SEQUENCE [LARGE SCALE GENOMIC DNA]</scope>
    <source>
        <strain evidence="3 4">CBS 110374</strain>
    </source>
</reference>
<evidence type="ECO:0000256" key="2">
    <source>
        <dbReference type="SAM" id="SignalP"/>
    </source>
</evidence>
<proteinExistence type="predicted"/>
<evidence type="ECO:0000313" key="4">
    <source>
        <dbReference type="Proteomes" id="UP000030672"/>
    </source>
</evidence>
<evidence type="ECO:0000256" key="1">
    <source>
        <dbReference type="SAM" id="Phobius"/>
    </source>
</evidence>
<keyword evidence="1" id="KW-1133">Transmembrane helix</keyword>
<dbReference type="Proteomes" id="UP000030672">
    <property type="component" value="Unassembled WGS sequence"/>
</dbReference>
<dbReference type="STRING" id="1043003.A0A074WEM0"/>
<keyword evidence="4" id="KW-1185">Reference proteome</keyword>
<keyword evidence="1" id="KW-0472">Membrane</keyword>
<feature type="signal peptide" evidence="2">
    <location>
        <begin position="1"/>
        <end position="22"/>
    </location>
</feature>
<feature type="transmembrane region" description="Helical" evidence="1">
    <location>
        <begin position="172"/>
        <end position="199"/>
    </location>
</feature>
<dbReference type="RefSeq" id="XP_040877969.1">
    <property type="nucleotide sequence ID" value="XM_041024987.1"/>
</dbReference>
<keyword evidence="2" id="KW-0732">Signal</keyword>
<dbReference type="GeneID" id="63918360"/>
<feature type="chain" id="PRO_5001701385" description="Mid2 domain-containing protein" evidence="2">
    <location>
        <begin position="23"/>
        <end position="294"/>
    </location>
</feature>
<gene>
    <name evidence="3" type="ORF">M437DRAFT_67721</name>
</gene>
<evidence type="ECO:0000313" key="3">
    <source>
        <dbReference type="EMBL" id="KEQ60946.1"/>
    </source>
</evidence>